<evidence type="ECO:0000256" key="5">
    <source>
        <dbReference type="ARBA" id="ARBA00023306"/>
    </source>
</evidence>
<dbReference type="GO" id="GO:0031625">
    <property type="term" value="F:ubiquitin protein ligase binding"/>
    <property type="evidence" value="ECO:0007669"/>
    <property type="project" value="InterPro"/>
</dbReference>
<dbReference type="Gene3D" id="1.10.10.10">
    <property type="entry name" value="Winged helix-like DNA-binding domain superfamily/Winged helix DNA-binding domain"/>
    <property type="match status" value="1"/>
</dbReference>
<sequence length="635" mass="72867">MPMMMTQQHPTNEKTLQYIENIKNRSSTIEADKFFSNDNKHHHHHHHDMNEEEDDEEEWKSLPNRLAQLRDYLQQNNDTNEQIYEFSSDPFEARRIALTAAIFARSSPTFLSSFQKLFSATLFARQQRWESTNEDSDDDAMEEEDELGFDELDLYDSLQTLGWKHTKLSRPLGEAIHQTIYTAVQTKIAGECEDATLFTSIMSWKDSVVVPWVQGVIYKFKSLTDEEAGDLYEELRKHDARLFEEAKVDSDDEEDTPDFDWQPASSIHKQHGALGGRVTLNRKSGAGDILAMLVSIYGSKELFVNEYRVMLADKLLANLGYDTDKEVHNLELLKLRFGEISMRQCEIMIKDIDDSKRIISNIHSTIRNKNEKSKTKTNPEKRADDEEPVVDAAIVSHIFWPALQKAALNNHPRIQSKLDQFSMEYAKLKNPRRLAWFGQLGTVELELEVLEDDGQLHMREFTCSPLHATLILHFEDKETWTAAELSEETGVPEDAVRKRMGYWLSNRVVRVANASSIHSGDITYELASTDDLADSTDPLHHHADEDESGQAVSIGAQEAEAMEVYESYIMGMLSNLGRDGQLPLDRIHNYLKMFVTGSDQNYDKSPQQLRAFLQKLCREEKLECGADGMYKLVQK</sequence>
<dbReference type="Gene3D" id="1.20.1310.10">
    <property type="entry name" value="Cullin Repeats"/>
    <property type="match status" value="1"/>
</dbReference>
<gene>
    <name evidence="9" type="ORF">DBRI00130_LOCUS15382</name>
</gene>
<evidence type="ECO:0000256" key="3">
    <source>
        <dbReference type="ARBA" id="ARBA00022776"/>
    </source>
</evidence>
<accession>A0A7S4VN33</accession>
<dbReference type="PANTHER" id="PTHR45957:SF1">
    <property type="entry name" value="ANAPHASE-PROMOTING COMPLEX SUBUNIT 2"/>
    <property type="match status" value="1"/>
</dbReference>
<proteinExistence type="inferred from homology"/>
<organism evidence="9">
    <name type="scientific">Ditylum brightwellii</name>
    <dbReference type="NCBI Taxonomy" id="49249"/>
    <lineage>
        <taxon>Eukaryota</taxon>
        <taxon>Sar</taxon>
        <taxon>Stramenopiles</taxon>
        <taxon>Ochrophyta</taxon>
        <taxon>Bacillariophyta</taxon>
        <taxon>Mediophyceae</taxon>
        <taxon>Lithodesmiophycidae</taxon>
        <taxon>Lithodesmiales</taxon>
        <taxon>Lithodesmiaceae</taxon>
        <taxon>Ditylum</taxon>
    </lineage>
</organism>
<protein>
    <recommendedName>
        <fullName evidence="1">Anaphase-promoting complex subunit 2</fullName>
    </recommendedName>
</protein>
<dbReference type="GO" id="GO:0006511">
    <property type="term" value="P:ubiquitin-dependent protein catabolic process"/>
    <property type="evidence" value="ECO:0007669"/>
    <property type="project" value="InterPro"/>
</dbReference>
<evidence type="ECO:0000256" key="1">
    <source>
        <dbReference type="ARBA" id="ARBA00016068"/>
    </source>
</evidence>
<dbReference type="Gene3D" id="3.30.230.130">
    <property type="entry name" value="Cullin, Chain C, Domain 2"/>
    <property type="match status" value="1"/>
</dbReference>
<feature type="region of interest" description="Disordered" evidence="7">
    <location>
        <begin position="38"/>
        <end position="60"/>
    </location>
</feature>
<evidence type="ECO:0000256" key="2">
    <source>
        <dbReference type="ARBA" id="ARBA00022618"/>
    </source>
</evidence>
<dbReference type="EMBL" id="HBNS01019322">
    <property type="protein sequence ID" value="CAE4608099.1"/>
    <property type="molecule type" value="Transcribed_RNA"/>
</dbReference>
<feature type="domain" description="Cullin family profile" evidence="8">
    <location>
        <begin position="290"/>
        <end position="504"/>
    </location>
</feature>
<dbReference type="InterPro" id="IPR059120">
    <property type="entry name" value="Cullin-like_AB"/>
</dbReference>
<dbReference type="PANTHER" id="PTHR45957">
    <property type="entry name" value="ANAPHASE-PROMOTING COMPLEX SUBUNIT 2"/>
    <property type="match status" value="1"/>
</dbReference>
<dbReference type="SMART" id="SM01013">
    <property type="entry name" value="APC2"/>
    <property type="match status" value="1"/>
</dbReference>
<dbReference type="GO" id="GO:0007091">
    <property type="term" value="P:metaphase/anaphase transition of mitotic cell cycle"/>
    <property type="evidence" value="ECO:0007669"/>
    <property type="project" value="TreeGrafter"/>
</dbReference>
<evidence type="ECO:0000256" key="7">
    <source>
        <dbReference type="SAM" id="MobiDB-lite"/>
    </source>
</evidence>
<dbReference type="InterPro" id="IPR016158">
    <property type="entry name" value="Cullin_homology"/>
</dbReference>
<feature type="region of interest" description="Disordered" evidence="7">
    <location>
        <begin position="533"/>
        <end position="552"/>
    </location>
</feature>
<dbReference type="SUPFAM" id="SSF75632">
    <property type="entry name" value="Cullin homology domain"/>
    <property type="match status" value="1"/>
</dbReference>
<dbReference type="InterPro" id="IPR014786">
    <property type="entry name" value="ANAPC2_C"/>
</dbReference>
<dbReference type="InterPro" id="IPR036388">
    <property type="entry name" value="WH-like_DNA-bd_sf"/>
</dbReference>
<dbReference type="GO" id="GO:0051301">
    <property type="term" value="P:cell division"/>
    <property type="evidence" value="ECO:0007669"/>
    <property type="project" value="UniProtKB-KW"/>
</dbReference>
<evidence type="ECO:0000259" key="8">
    <source>
        <dbReference type="PROSITE" id="PS50069"/>
    </source>
</evidence>
<comment type="similarity">
    <text evidence="6">Belongs to the cullin family.</text>
</comment>
<keyword evidence="3" id="KW-0498">Mitosis</keyword>
<dbReference type="InterPro" id="IPR036390">
    <property type="entry name" value="WH_DNA-bd_sf"/>
</dbReference>
<keyword evidence="5" id="KW-0131">Cell cycle</keyword>
<dbReference type="PROSITE" id="PS50069">
    <property type="entry name" value="CULLIN_2"/>
    <property type="match status" value="1"/>
</dbReference>
<evidence type="ECO:0000256" key="6">
    <source>
        <dbReference type="PROSITE-ProRule" id="PRU00330"/>
    </source>
</evidence>
<evidence type="ECO:0000256" key="4">
    <source>
        <dbReference type="ARBA" id="ARBA00022786"/>
    </source>
</evidence>
<dbReference type="Pfam" id="PF26557">
    <property type="entry name" value="Cullin_AB"/>
    <property type="match status" value="1"/>
</dbReference>
<dbReference type="GO" id="GO:0005680">
    <property type="term" value="C:anaphase-promoting complex"/>
    <property type="evidence" value="ECO:0007669"/>
    <property type="project" value="TreeGrafter"/>
</dbReference>
<dbReference type="GO" id="GO:0070979">
    <property type="term" value="P:protein K11-linked ubiquitination"/>
    <property type="evidence" value="ECO:0007669"/>
    <property type="project" value="TreeGrafter"/>
</dbReference>
<evidence type="ECO:0000313" key="9">
    <source>
        <dbReference type="EMBL" id="CAE4608099.1"/>
    </source>
</evidence>
<reference evidence="9" key="1">
    <citation type="submission" date="2021-01" db="EMBL/GenBank/DDBJ databases">
        <authorList>
            <person name="Corre E."/>
            <person name="Pelletier E."/>
            <person name="Niang G."/>
            <person name="Scheremetjew M."/>
            <person name="Finn R."/>
            <person name="Kale V."/>
            <person name="Holt S."/>
            <person name="Cochrane G."/>
            <person name="Meng A."/>
            <person name="Brown T."/>
            <person name="Cohen L."/>
        </authorList>
    </citation>
    <scope>NUCLEOTIDE SEQUENCE</scope>
    <source>
        <strain evidence="9">GSO104</strain>
    </source>
</reference>
<keyword evidence="4" id="KW-0833">Ubl conjugation pathway</keyword>
<name>A0A7S4VN33_9STRA</name>
<dbReference type="InterPro" id="IPR036317">
    <property type="entry name" value="Cullin_homology_sf"/>
</dbReference>
<dbReference type="SMART" id="SM00182">
    <property type="entry name" value="CULLIN"/>
    <property type="match status" value="1"/>
</dbReference>
<dbReference type="SUPFAM" id="SSF46785">
    <property type="entry name" value="Winged helix' DNA-binding domain"/>
    <property type="match status" value="1"/>
</dbReference>
<dbReference type="FunFam" id="1.10.10.10:FF:000331">
    <property type="entry name" value="Anaphase-promoting complex subunit 2"/>
    <property type="match status" value="1"/>
</dbReference>
<keyword evidence="2" id="KW-0132">Cell division</keyword>
<dbReference type="AlphaFoldDB" id="A0A7S4VN33"/>
<dbReference type="Pfam" id="PF08672">
    <property type="entry name" value="ANAPC2"/>
    <property type="match status" value="1"/>
</dbReference>
<dbReference type="InterPro" id="IPR044554">
    <property type="entry name" value="ANAPC2"/>
</dbReference>